<feature type="transmembrane region" description="Helical" evidence="8">
    <location>
        <begin position="105"/>
        <end position="122"/>
    </location>
</feature>
<accession>A0A5N4AM27</accession>
<dbReference type="AlphaFoldDB" id="A0A5N4AM27"/>
<dbReference type="InParanoid" id="A0A5N4AM27"/>
<keyword evidence="4 8" id="KW-0812">Transmembrane</keyword>
<comment type="subcellular location">
    <subcellularLocation>
        <location evidence="1">Cell membrane</location>
        <topology evidence="1">Multi-pass membrane protein</topology>
    </subcellularLocation>
</comment>
<evidence type="ECO:0008006" key="11">
    <source>
        <dbReference type="Google" id="ProtNLM"/>
    </source>
</evidence>
<dbReference type="GO" id="GO:0005886">
    <property type="term" value="C:plasma membrane"/>
    <property type="evidence" value="ECO:0007669"/>
    <property type="project" value="UniProtKB-SubCell"/>
</dbReference>
<name>A0A5N4AM27_PHOPY</name>
<sequence length="165" mass="19003">RPLTNHTAMDDLKTNNKVALKSREVVSHPLSLHRSLSFVLSIGQCFGLMPIYGINNRNKRKIKFRWKSMRFFYTMLNALGALTNAVFCCIEFTKTGLILDKSATFTFYVSNFFGVLFFTRIAHNWGSLMQDWSKVEHSMRNDYGFPPHLKSNIKTITLVVLIFAV</sequence>
<evidence type="ECO:0000256" key="1">
    <source>
        <dbReference type="ARBA" id="ARBA00004651"/>
    </source>
</evidence>
<keyword evidence="7" id="KW-0675">Receptor</keyword>
<evidence type="ECO:0000313" key="10">
    <source>
        <dbReference type="Proteomes" id="UP000327044"/>
    </source>
</evidence>
<feature type="transmembrane region" description="Helical" evidence="8">
    <location>
        <begin position="35"/>
        <end position="54"/>
    </location>
</feature>
<organism evidence="9 10">
    <name type="scientific">Photinus pyralis</name>
    <name type="common">Common eastern firefly</name>
    <name type="synonym">Lampyris pyralis</name>
    <dbReference type="NCBI Taxonomy" id="7054"/>
    <lineage>
        <taxon>Eukaryota</taxon>
        <taxon>Metazoa</taxon>
        <taxon>Ecdysozoa</taxon>
        <taxon>Arthropoda</taxon>
        <taxon>Hexapoda</taxon>
        <taxon>Insecta</taxon>
        <taxon>Pterygota</taxon>
        <taxon>Neoptera</taxon>
        <taxon>Endopterygota</taxon>
        <taxon>Coleoptera</taxon>
        <taxon>Polyphaga</taxon>
        <taxon>Elateriformia</taxon>
        <taxon>Elateroidea</taxon>
        <taxon>Lampyridae</taxon>
        <taxon>Lampyrinae</taxon>
        <taxon>Photinus</taxon>
    </lineage>
</organism>
<dbReference type="PANTHER" id="PTHR21421:SF29">
    <property type="entry name" value="GUSTATORY RECEPTOR 5A FOR TREHALOSE-RELATED"/>
    <property type="match status" value="1"/>
</dbReference>
<evidence type="ECO:0000256" key="3">
    <source>
        <dbReference type="ARBA" id="ARBA00022475"/>
    </source>
</evidence>
<evidence type="ECO:0000256" key="7">
    <source>
        <dbReference type="ARBA" id="ARBA00023170"/>
    </source>
</evidence>
<keyword evidence="5 8" id="KW-1133">Transmembrane helix</keyword>
<evidence type="ECO:0000256" key="6">
    <source>
        <dbReference type="ARBA" id="ARBA00023136"/>
    </source>
</evidence>
<comment type="similarity">
    <text evidence="2">Belongs to the insect chemoreceptor superfamily. Gustatory receptor (GR) family. Gr5a subfamily.</text>
</comment>
<evidence type="ECO:0000256" key="4">
    <source>
        <dbReference type="ARBA" id="ARBA00022692"/>
    </source>
</evidence>
<dbReference type="Pfam" id="PF06151">
    <property type="entry name" value="Trehalose_recp"/>
    <property type="match status" value="1"/>
</dbReference>
<comment type="caution">
    <text evidence="9">The sequence shown here is derived from an EMBL/GenBank/DDBJ whole genome shotgun (WGS) entry which is preliminary data.</text>
</comment>
<feature type="non-terminal residue" evidence="9">
    <location>
        <position position="165"/>
    </location>
</feature>
<dbReference type="Proteomes" id="UP000327044">
    <property type="component" value="Unassembled WGS sequence"/>
</dbReference>
<keyword evidence="3" id="KW-1003">Cell membrane</keyword>
<evidence type="ECO:0000313" key="9">
    <source>
        <dbReference type="EMBL" id="KAB0798313.1"/>
    </source>
</evidence>
<evidence type="ECO:0000256" key="8">
    <source>
        <dbReference type="SAM" id="Phobius"/>
    </source>
</evidence>
<dbReference type="GO" id="GO:0050916">
    <property type="term" value="P:sensory perception of sweet taste"/>
    <property type="evidence" value="ECO:0007669"/>
    <property type="project" value="UniProtKB-ARBA"/>
</dbReference>
<reference evidence="9 10" key="1">
    <citation type="journal article" date="2018" name="Elife">
        <title>Firefly genomes illuminate parallel origins of bioluminescence in beetles.</title>
        <authorList>
            <person name="Fallon T.R."/>
            <person name="Lower S.E."/>
            <person name="Chang C.H."/>
            <person name="Bessho-Uehara M."/>
            <person name="Martin G.J."/>
            <person name="Bewick A.J."/>
            <person name="Behringer M."/>
            <person name="Debat H.J."/>
            <person name="Wong I."/>
            <person name="Day J.C."/>
            <person name="Suvorov A."/>
            <person name="Silva C.J."/>
            <person name="Stanger-Hall K.F."/>
            <person name="Hall D.W."/>
            <person name="Schmitz R.J."/>
            <person name="Nelson D.R."/>
            <person name="Lewis S.M."/>
            <person name="Shigenobu S."/>
            <person name="Bybee S.M."/>
            <person name="Larracuente A.M."/>
            <person name="Oba Y."/>
            <person name="Weng J.K."/>
        </authorList>
    </citation>
    <scope>NUCLEOTIDE SEQUENCE [LARGE SCALE GENOMIC DNA]</scope>
    <source>
        <strain evidence="9">1611_PpyrPB1</strain>
        <tissue evidence="9">Whole body</tissue>
    </source>
</reference>
<dbReference type="InterPro" id="IPR009318">
    <property type="entry name" value="Gustatory_rcpt"/>
</dbReference>
<proteinExistence type="inferred from homology"/>
<dbReference type="PANTHER" id="PTHR21421">
    <property type="entry name" value="GUSTATORY RECEPTOR"/>
    <property type="match status" value="1"/>
</dbReference>
<evidence type="ECO:0000256" key="5">
    <source>
        <dbReference type="ARBA" id="ARBA00022989"/>
    </source>
</evidence>
<evidence type="ECO:0000256" key="2">
    <source>
        <dbReference type="ARBA" id="ARBA00005327"/>
    </source>
</evidence>
<feature type="transmembrane region" description="Helical" evidence="8">
    <location>
        <begin position="75"/>
        <end position="93"/>
    </location>
</feature>
<keyword evidence="10" id="KW-1185">Reference proteome</keyword>
<dbReference type="GO" id="GO:0008527">
    <property type="term" value="F:taste receptor activity"/>
    <property type="evidence" value="ECO:0007669"/>
    <property type="project" value="InterPro"/>
</dbReference>
<dbReference type="EMBL" id="VVIM01000006">
    <property type="protein sequence ID" value="KAB0798313.1"/>
    <property type="molecule type" value="Genomic_DNA"/>
</dbReference>
<gene>
    <name evidence="9" type="ORF">PPYR_09306</name>
</gene>
<feature type="non-terminal residue" evidence="9">
    <location>
        <position position="1"/>
    </location>
</feature>
<protein>
    <recommendedName>
        <fullName evidence="11">Gustatory receptor</fullName>
    </recommendedName>
</protein>
<keyword evidence="6 8" id="KW-0472">Membrane</keyword>